<dbReference type="Proteomes" id="UP000075886">
    <property type="component" value="Unassembled WGS sequence"/>
</dbReference>
<evidence type="ECO:0000313" key="2">
    <source>
        <dbReference type="Proteomes" id="UP000075886"/>
    </source>
</evidence>
<reference evidence="1" key="2">
    <citation type="submission" date="2020-05" db="UniProtKB">
        <authorList>
            <consortium name="EnsemblMetazoa"/>
        </authorList>
    </citation>
    <scope>IDENTIFICATION</scope>
    <source>
        <strain evidence="1">FAR1</strain>
    </source>
</reference>
<dbReference type="InterPro" id="IPR036770">
    <property type="entry name" value="Ankyrin_rpt-contain_sf"/>
</dbReference>
<protein>
    <submittedName>
        <fullName evidence="1">Uncharacterized protein</fullName>
    </submittedName>
</protein>
<sequence length="536" mass="61331">MCDADILSAVKAGDFEALMQATNNREPTRSFGEQIDGNGWNILHHASMSKSLEVVKFVAEHFNPPVFAQDYEGLTPLALACEQTAPVEIICYLMDLEKQLGDGKTDSECVSPLYYAVLQNRLDLVQALTARGETVDDTLFFTPGTALYMVAIVTGNAQILKCLLDTSNPNAECPILSYEDGMSGMELFALRANYRLGDKIECFKILFNREHPSAKEAGGRYDVNDILQIALMSYHSTSLIPYFVETELRWEKRVPIRTLYRKLIENFEILALTVLCECGPVSTERQELNDILEEPYDHCTANGLIGDELHEMVRSAFVCENGNLTTAKKTLQLFEEFAAFTKTITLASLKKSIHTSMQRLFFKLHAMLRNRQMHSMEEYGLFERTVDCMVNVLGNDLDAIVEHILLQANEERMKPNLMLPFLKHCCALFMNHQVVDEEMLDSRLYQWLIHLYGTWRAVKCVNGKPIFELFSLKRLTRDVIRETVWKGVNVQTANKGPLFIERLQSFELPNELKEYLRYVDYSCLKHFMPHIIHTDE</sequence>
<evidence type="ECO:0000313" key="1">
    <source>
        <dbReference type="EnsemblMetazoa" id="AFAF001535-PA"/>
    </source>
</evidence>
<proteinExistence type="predicted"/>
<dbReference type="Pfam" id="PF12796">
    <property type="entry name" value="Ank_2"/>
    <property type="match status" value="1"/>
</dbReference>
<dbReference type="SMART" id="SM00248">
    <property type="entry name" value="ANK"/>
    <property type="match status" value="4"/>
</dbReference>
<dbReference type="InterPro" id="IPR002110">
    <property type="entry name" value="Ankyrin_rpt"/>
</dbReference>
<name>A0A182Q214_9DIPT</name>
<dbReference type="AlphaFoldDB" id="A0A182Q214"/>
<dbReference type="VEuPathDB" id="VectorBase:AFAF001535"/>
<reference evidence="2" key="1">
    <citation type="submission" date="2014-01" db="EMBL/GenBank/DDBJ databases">
        <title>The Genome Sequence of Anopheles farauti FAR1 (V2).</title>
        <authorList>
            <consortium name="The Broad Institute Genomics Platform"/>
            <person name="Neafsey D.E."/>
            <person name="Besansky N."/>
            <person name="Howell P."/>
            <person name="Walton C."/>
            <person name="Young S.K."/>
            <person name="Zeng Q."/>
            <person name="Gargeya S."/>
            <person name="Fitzgerald M."/>
            <person name="Haas B."/>
            <person name="Abouelleil A."/>
            <person name="Allen A.W."/>
            <person name="Alvarado L."/>
            <person name="Arachchi H.M."/>
            <person name="Berlin A.M."/>
            <person name="Chapman S.B."/>
            <person name="Gainer-Dewar J."/>
            <person name="Goldberg J."/>
            <person name="Griggs A."/>
            <person name="Gujja S."/>
            <person name="Hansen M."/>
            <person name="Howarth C."/>
            <person name="Imamovic A."/>
            <person name="Ireland A."/>
            <person name="Larimer J."/>
            <person name="McCowan C."/>
            <person name="Murphy C."/>
            <person name="Pearson M."/>
            <person name="Poon T.W."/>
            <person name="Priest M."/>
            <person name="Roberts A."/>
            <person name="Saif S."/>
            <person name="Shea T."/>
            <person name="Sisk P."/>
            <person name="Sykes S."/>
            <person name="Wortman J."/>
            <person name="Nusbaum C."/>
            <person name="Birren B."/>
        </authorList>
    </citation>
    <scope>NUCLEOTIDE SEQUENCE [LARGE SCALE GENOMIC DNA]</scope>
    <source>
        <strain evidence="2">FAR1</strain>
    </source>
</reference>
<keyword evidence="2" id="KW-1185">Reference proteome</keyword>
<dbReference type="EMBL" id="AXCN02000690">
    <property type="status" value="NOT_ANNOTATED_CDS"/>
    <property type="molecule type" value="Genomic_DNA"/>
</dbReference>
<dbReference type="STRING" id="69004.A0A182Q214"/>
<dbReference type="EnsemblMetazoa" id="AFAF001535-RA">
    <property type="protein sequence ID" value="AFAF001535-PA"/>
    <property type="gene ID" value="AFAF001535"/>
</dbReference>
<dbReference type="InterPro" id="IPR051616">
    <property type="entry name" value="Cul2-RING_E3_ligase_SR"/>
</dbReference>
<dbReference type="Gene3D" id="1.25.40.20">
    <property type="entry name" value="Ankyrin repeat-containing domain"/>
    <property type="match status" value="1"/>
</dbReference>
<accession>A0A182Q214</accession>
<dbReference type="PANTHER" id="PTHR46224">
    <property type="entry name" value="ANKYRIN REPEAT FAMILY PROTEIN"/>
    <property type="match status" value="1"/>
</dbReference>
<dbReference type="PANTHER" id="PTHR46224:SF64">
    <property type="entry name" value="IQ MOTIF AND ANKYRIN REPEAT DOMAIN-CONTAINING PROTEIN 1"/>
    <property type="match status" value="1"/>
</dbReference>
<dbReference type="SUPFAM" id="SSF48403">
    <property type="entry name" value="Ankyrin repeat"/>
    <property type="match status" value="1"/>
</dbReference>
<organism evidence="1 2">
    <name type="scientific">Anopheles farauti</name>
    <dbReference type="NCBI Taxonomy" id="69004"/>
    <lineage>
        <taxon>Eukaryota</taxon>
        <taxon>Metazoa</taxon>
        <taxon>Ecdysozoa</taxon>
        <taxon>Arthropoda</taxon>
        <taxon>Hexapoda</taxon>
        <taxon>Insecta</taxon>
        <taxon>Pterygota</taxon>
        <taxon>Neoptera</taxon>
        <taxon>Endopterygota</taxon>
        <taxon>Diptera</taxon>
        <taxon>Nematocera</taxon>
        <taxon>Culicoidea</taxon>
        <taxon>Culicidae</taxon>
        <taxon>Anophelinae</taxon>
        <taxon>Anopheles</taxon>
    </lineage>
</organism>